<dbReference type="PaxDb" id="39947-A0A0P0VWS0"/>
<organism evidence="2 3">
    <name type="scientific">Oryza sativa subsp. japonica</name>
    <name type="common">Rice</name>
    <dbReference type="NCBI Taxonomy" id="39947"/>
    <lineage>
        <taxon>Eukaryota</taxon>
        <taxon>Viridiplantae</taxon>
        <taxon>Streptophyta</taxon>
        <taxon>Embryophyta</taxon>
        <taxon>Tracheophyta</taxon>
        <taxon>Spermatophyta</taxon>
        <taxon>Magnoliopsida</taxon>
        <taxon>Liliopsida</taxon>
        <taxon>Poales</taxon>
        <taxon>Poaceae</taxon>
        <taxon>BOP clade</taxon>
        <taxon>Oryzoideae</taxon>
        <taxon>Oryzeae</taxon>
        <taxon>Oryzinae</taxon>
        <taxon>Oryza</taxon>
        <taxon>Oryza sativa</taxon>
    </lineage>
</organism>
<evidence type="ECO:0000313" key="2">
    <source>
        <dbReference type="EMBL" id="BAS83558.1"/>
    </source>
</evidence>
<dbReference type="STRING" id="39947.A0A0P0VWS0"/>
<dbReference type="EMBL" id="AP014959">
    <property type="protein sequence ID" value="BAS83558.1"/>
    <property type="molecule type" value="Genomic_DNA"/>
</dbReference>
<dbReference type="Proteomes" id="UP000059680">
    <property type="component" value="Chromosome 3"/>
</dbReference>
<proteinExistence type="predicted"/>
<sequence>MTNAYSLESIEQLRTPVPDLVVKFRSENNLDEVDKGKRYVDQGTRTPRSPLMPVNHYNK</sequence>
<feature type="region of interest" description="Disordered" evidence="1">
    <location>
        <begin position="34"/>
        <end position="59"/>
    </location>
</feature>
<reference evidence="3" key="1">
    <citation type="journal article" date="2005" name="Nature">
        <title>The map-based sequence of the rice genome.</title>
        <authorList>
            <consortium name="International rice genome sequencing project (IRGSP)"/>
            <person name="Matsumoto T."/>
            <person name="Wu J."/>
            <person name="Kanamori H."/>
            <person name="Katayose Y."/>
            <person name="Fujisawa M."/>
            <person name="Namiki N."/>
            <person name="Mizuno H."/>
            <person name="Yamamoto K."/>
            <person name="Antonio B.A."/>
            <person name="Baba T."/>
            <person name="Sakata K."/>
            <person name="Nagamura Y."/>
            <person name="Aoki H."/>
            <person name="Arikawa K."/>
            <person name="Arita K."/>
            <person name="Bito T."/>
            <person name="Chiden Y."/>
            <person name="Fujitsuka N."/>
            <person name="Fukunaka R."/>
            <person name="Hamada M."/>
            <person name="Harada C."/>
            <person name="Hayashi A."/>
            <person name="Hijishita S."/>
            <person name="Honda M."/>
            <person name="Hosokawa S."/>
            <person name="Ichikawa Y."/>
            <person name="Idonuma A."/>
            <person name="Iijima M."/>
            <person name="Ikeda M."/>
            <person name="Ikeno M."/>
            <person name="Ito K."/>
            <person name="Ito S."/>
            <person name="Ito T."/>
            <person name="Ito Y."/>
            <person name="Ito Y."/>
            <person name="Iwabuchi A."/>
            <person name="Kamiya K."/>
            <person name="Karasawa W."/>
            <person name="Kurita K."/>
            <person name="Katagiri S."/>
            <person name="Kikuta A."/>
            <person name="Kobayashi H."/>
            <person name="Kobayashi N."/>
            <person name="Machita K."/>
            <person name="Maehara T."/>
            <person name="Masukawa M."/>
            <person name="Mizubayashi T."/>
            <person name="Mukai Y."/>
            <person name="Nagasaki H."/>
            <person name="Nagata Y."/>
            <person name="Naito S."/>
            <person name="Nakashima M."/>
            <person name="Nakama Y."/>
            <person name="Nakamichi Y."/>
            <person name="Nakamura M."/>
            <person name="Meguro A."/>
            <person name="Negishi M."/>
            <person name="Ohta I."/>
            <person name="Ohta T."/>
            <person name="Okamoto M."/>
            <person name="Ono N."/>
            <person name="Saji S."/>
            <person name="Sakaguchi M."/>
            <person name="Sakai K."/>
            <person name="Shibata M."/>
            <person name="Shimokawa T."/>
            <person name="Song J."/>
            <person name="Takazaki Y."/>
            <person name="Terasawa K."/>
            <person name="Tsugane M."/>
            <person name="Tsuji K."/>
            <person name="Ueda S."/>
            <person name="Waki K."/>
            <person name="Yamagata H."/>
            <person name="Yamamoto M."/>
            <person name="Yamamoto S."/>
            <person name="Yamane H."/>
            <person name="Yoshiki S."/>
            <person name="Yoshihara R."/>
            <person name="Yukawa K."/>
            <person name="Zhong H."/>
            <person name="Yano M."/>
            <person name="Yuan Q."/>
            <person name="Ouyang S."/>
            <person name="Liu J."/>
            <person name="Jones K.M."/>
            <person name="Gansberger K."/>
            <person name="Moffat K."/>
            <person name="Hill J."/>
            <person name="Bera J."/>
            <person name="Fadrosh D."/>
            <person name="Jin S."/>
            <person name="Johri S."/>
            <person name="Kim M."/>
            <person name="Overton L."/>
            <person name="Reardon M."/>
            <person name="Tsitrin T."/>
            <person name="Vuong H."/>
            <person name="Weaver B."/>
            <person name="Ciecko A."/>
            <person name="Tallon L."/>
            <person name="Jackson J."/>
            <person name="Pai G."/>
            <person name="Aken S.V."/>
            <person name="Utterback T."/>
            <person name="Reidmuller S."/>
            <person name="Feldblyum T."/>
            <person name="Hsiao J."/>
            <person name="Zismann V."/>
            <person name="Iobst S."/>
            <person name="de Vazeille A.R."/>
            <person name="Buell C.R."/>
            <person name="Ying K."/>
            <person name="Li Y."/>
            <person name="Lu T."/>
            <person name="Huang Y."/>
            <person name="Zhao Q."/>
            <person name="Feng Q."/>
            <person name="Zhang L."/>
            <person name="Zhu J."/>
            <person name="Weng Q."/>
            <person name="Mu J."/>
            <person name="Lu Y."/>
            <person name="Fan D."/>
            <person name="Liu Y."/>
            <person name="Guan J."/>
            <person name="Zhang Y."/>
            <person name="Yu S."/>
            <person name="Liu X."/>
            <person name="Zhang Y."/>
            <person name="Hong G."/>
            <person name="Han B."/>
            <person name="Choisne N."/>
            <person name="Demange N."/>
            <person name="Orjeda G."/>
            <person name="Samain S."/>
            <person name="Cattolico L."/>
            <person name="Pelletier E."/>
            <person name="Couloux A."/>
            <person name="Segurens B."/>
            <person name="Wincker P."/>
            <person name="D'Hont A."/>
            <person name="Scarpelli C."/>
            <person name="Weissenbach J."/>
            <person name="Salanoubat M."/>
            <person name="Quetier F."/>
            <person name="Yu Y."/>
            <person name="Kim H.R."/>
            <person name="Rambo T."/>
            <person name="Currie J."/>
            <person name="Collura K."/>
            <person name="Luo M."/>
            <person name="Yang T."/>
            <person name="Ammiraju J.S.S."/>
            <person name="Engler F."/>
            <person name="Soderlund C."/>
            <person name="Wing R.A."/>
            <person name="Palmer L.E."/>
            <person name="de la Bastide M."/>
            <person name="Spiegel L."/>
            <person name="Nascimento L."/>
            <person name="Zutavern T."/>
            <person name="O'Shaughnessy A."/>
            <person name="Dike S."/>
            <person name="Dedhia N."/>
            <person name="Preston R."/>
            <person name="Balija V."/>
            <person name="McCombie W.R."/>
            <person name="Chow T."/>
            <person name="Chen H."/>
            <person name="Chung M."/>
            <person name="Chen C."/>
            <person name="Shaw J."/>
            <person name="Wu H."/>
            <person name="Hsiao K."/>
            <person name="Chao Y."/>
            <person name="Chu M."/>
            <person name="Cheng C."/>
            <person name="Hour A."/>
            <person name="Lee P."/>
            <person name="Lin S."/>
            <person name="Lin Y."/>
            <person name="Liou J."/>
            <person name="Liu S."/>
            <person name="Hsing Y."/>
            <person name="Raghuvanshi S."/>
            <person name="Mohanty A."/>
            <person name="Bharti A.K."/>
            <person name="Gaur A."/>
            <person name="Gupta V."/>
            <person name="Kumar D."/>
            <person name="Ravi V."/>
            <person name="Vij S."/>
            <person name="Kapur A."/>
            <person name="Khurana P."/>
            <person name="Khurana P."/>
            <person name="Khurana J.P."/>
            <person name="Tyagi A.K."/>
            <person name="Gaikwad K."/>
            <person name="Singh A."/>
            <person name="Dalal V."/>
            <person name="Srivastava S."/>
            <person name="Dixit A."/>
            <person name="Pal A.K."/>
            <person name="Ghazi I.A."/>
            <person name="Yadav M."/>
            <person name="Pandit A."/>
            <person name="Bhargava A."/>
            <person name="Sureshbabu K."/>
            <person name="Batra K."/>
            <person name="Sharma T.R."/>
            <person name="Mohapatra T."/>
            <person name="Singh N.K."/>
            <person name="Messing J."/>
            <person name="Nelson A.B."/>
            <person name="Fuks G."/>
            <person name="Kavchok S."/>
            <person name="Keizer G."/>
            <person name="Linton E."/>
            <person name="Llaca V."/>
            <person name="Song R."/>
            <person name="Tanyolac B."/>
            <person name="Young S."/>
            <person name="Ho-Il K."/>
            <person name="Hahn J.H."/>
            <person name="Sangsakoo G."/>
            <person name="Vanavichit A."/>
            <person name="de Mattos Luiz.A.T."/>
            <person name="Zimmer P.D."/>
            <person name="Malone G."/>
            <person name="Dellagostin O."/>
            <person name="de Oliveira A.C."/>
            <person name="Bevan M."/>
            <person name="Bancroft I."/>
            <person name="Minx P."/>
            <person name="Cordum H."/>
            <person name="Wilson R."/>
            <person name="Cheng Z."/>
            <person name="Jin W."/>
            <person name="Jiang J."/>
            <person name="Leong S.A."/>
            <person name="Iwama H."/>
            <person name="Gojobori T."/>
            <person name="Itoh T."/>
            <person name="Niimura Y."/>
            <person name="Fujii Y."/>
            <person name="Habara T."/>
            <person name="Sakai H."/>
            <person name="Sato Y."/>
            <person name="Wilson G."/>
            <person name="Kumar K."/>
            <person name="McCouch S."/>
            <person name="Juretic N."/>
            <person name="Hoen D."/>
            <person name="Wright S."/>
            <person name="Bruskiewich R."/>
            <person name="Bureau T."/>
            <person name="Miyao A."/>
            <person name="Hirochika H."/>
            <person name="Nishikawa T."/>
            <person name="Kadowaki K."/>
            <person name="Sugiura M."/>
            <person name="Burr B."/>
            <person name="Sasaki T."/>
        </authorList>
    </citation>
    <scope>NUCLEOTIDE SEQUENCE [LARGE SCALE GENOMIC DNA]</scope>
    <source>
        <strain evidence="3">cv. Nipponbare</strain>
    </source>
</reference>
<evidence type="ECO:0000313" key="3">
    <source>
        <dbReference type="Proteomes" id="UP000059680"/>
    </source>
</evidence>
<gene>
    <name evidence="2" type="ordered locus">Os03g0279816</name>
    <name evidence="2" type="ORF">OSNPB_030279816</name>
</gene>
<evidence type="ECO:0000256" key="1">
    <source>
        <dbReference type="SAM" id="MobiDB-lite"/>
    </source>
</evidence>
<protein>
    <submittedName>
        <fullName evidence="2">Os03g0279816 protein</fullName>
    </submittedName>
</protein>
<reference evidence="2 3" key="2">
    <citation type="journal article" date="2013" name="Plant Cell Physiol.">
        <title>Rice Annotation Project Database (RAP-DB): an integrative and interactive database for rice genomics.</title>
        <authorList>
            <person name="Sakai H."/>
            <person name="Lee S.S."/>
            <person name="Tanaka T."/>
            <person name="Numa H."/>
            <person name="Kim J."/>
            <person name="Kawahara Y."/>
            <person name="Wakimoto H."/>
            <person name="Yang C.C."/>
            <person name="Iwamoto M."/>
            <person name="Abe T."/>
            <person name="Yamada Y."/>
            <person name="Muto A."/>
            <person name="Inokuchi H."/>
            <person name="Ikemura T."/>
            <person name="Matsumoto T."/>
            <person name="Sasaki T."/>
            <person name="Itoh T."/>
        </authorList>
    </citation>
    <scope>NUCLEOTIDE SEQUENCE [LARGE SCALE GENOMIC DNA]</scope>
    <source>
        <strain evidence="3">cv. Nipponbare</strain>
    </source>
</reference>
<dbReference type="AlphaFoldDB" id="A0A0P0VWS0"/>
<keyword evidence="3" id="KW-1185">Reference proteome</keyword>
<accession>A0A0P0VWS0</accession>
<reference evidence="2 3" key="3">
    <citation type="journal article" date="2013" name="Rice">
        <title>Improvement of the Oryza sativa Nipponbare reference genome using next generation sequence and optical map data.</title>
        <authorList>
            <person name="Kawahara Y."/>
            <person name="de la Bastide M."/>
            <person name="Hamilton J.P."/>
            <person name="Kanamori H."/>
            <person name="McCombie W.R."/>
            <person name="Ouyang S."/>
            <person name="Schwartz D.C."/>
            <person name="Tanaka T."/>
            <person name="Wu J."/>
            <person name="Zhou S."/>
            <person name="Childs K.L."/>
            <person name="Davidson R.M."/>
            <person name="Lin H."/>
            <person name="Quesada-Ocampo L."/>
            <person name="Vaillancourt B."/>
            <person name="Sakai H."/>
            <person name="Lee S.S."/>
            <person name="Kim J."/>
            <person name="Numa H."/>
            <person name="Itoh T."/>
            <person name="Buell C.R."/>
            <person name="Matsumoto T."/>
        </authorList>
    </citation>
    <scope>NUCLEOTIDE SEQUENCE [LARGE SCALE GENOMIC DNA]</scope>
    <source>
        <strain evidence="3">cv. Nipponbare</strain>
    </source>
</reference>
<dbReference type="Gramene" id="Os03t0279816-00">
    <property type="protein sequence ID" value="Os03t0279816-00"/>
    <property type="gene ID" value="Os03g0279816"/>
</dbReference>
<name>A0A0P0VWS0_ORYSJ</name>
<dbReference type="InParanoid" id="A0A0P0VWS0"/>